<feature type="region of interest" description="Disordered" evidence="1">
    <location>
        <begin position="297"/>
        <end position="383"/>
    </location>
</feature>
<evidence type="ECO:0008006" key="4">
    <source>
        <dbReference type="Google" id="ProtNLM"/>
    </source>
</evidence>
<gene>
    <name evidence="2" type="ORF">SLS60_012114</name>
</gene>
<protein>
    <recommendedName>
        <fullName evidence="4">DnaA N-terminal domain-containing protein</fullName>
    </recommendedName>
</protein>
<name>A0ABR3QGL1_9PLEO</name>
<feature type="compositionally biased region" description="Basic and acidic residues" evidence="1">
    <location>
        <begin position="242"/>
        <end position="262"/>
    </location>
</feature>
<feature type="compositionally biased region" description="Pro residues" evidence="1">
    <location>
        <begin position="458"/>
        <end position="468"/>
    </location>
</feature>
<evidence type="ECO:0000313" key="3">
    <source>
        <dbReference type="Proteomes" id="UP001521785"/>
    </source>
</evidence>
<feature type="region of interest" description="Disordered" evidence="1">
    <location>
        <begin position="452"/>
        <end position="471"/>
    </location>
</feature>
<comment type="caution">
    <text evidence="2">The sequence shown here is derived from an EMBL/GenBank/DDBJ whole genome shotgun (WGS) entry which is preliminary data.</text>
</comment>
<accession>A0ABR3QGL1</accession>
<organism evidence="2 3">
    <name type="scientific">Paraconiothyrium brasiliense</name>
    <dbReference type="NCBI Taxonomy" id="300254"/>
    <lineage>
        <taxon>Eukaryota</taxon>
        <taxon>Fungi</taxon>
        <taxon>Dikarya</taxon>
        <taxon>Ascomycota</taxon>
        <taxon>Pezizomycotina</taxon>
        <taxon>Dothideomycetes</taxon>
        <taxon>Pleosporomycetidae</taxon>
        <taxon>Pleosporales</taxon>
        <taxon>Massarineae</taxon>
        <taxon>Didymosphaeriaceae</taxon>
        <taxon>Paraconiothyrium</taxon>
    </lineage>
</organism>
<feature type="non-terminal residue" evidence="2">
    <location>
        <position position="551"/>
    </location>
</feature>
<reference evidence="2 3" key="1">
    <citation type="submission" date="2024-02" db="EMBL/GenBank/DDBJ databases">
        <title>De novo assembly and annotation of 12 fungi associated with fruit tree decline syndrome in Ontario, Canada.</title>
        <authorList>
            <person name="Sulman M."/>
            <person name="Ellouze W."/>
            <person name="Ilyukhin E."/>
        </authorList>
    </citation>
    <scope>NUCLEOTIDE SEQUENCE [LARGE SCALE GENOMIC DNA]</scope>
    <source>
        <strain evidence="2 3">M42-189</strain>
    </source>
</reference>
<sequence>MQSISTNYAHSSHSSHTPIREQSLDQNADETMLDQDMEAQDLTLPDDDEPIDMDRFELLRQEVEQERNLAEGAAAGLAPVDYGQSDVQFTGRPTPQELLVPNVPAGDMKAAVTLAPYLGLNTTQTRALTKHKKLTAIVATHIRAAAARDFKSADFLTVAARLNSTSAANYLGIEMREVRTHFGNPIDLFTWTIRQLQFTLFGDNGILATVGIHPSRHFSRAWAVFIWLKRTLNIGAKKAAKKATEDESHEAQRATSSKEGDHSTAELQVILNHMSEQEDEGTDGEDEQSLADENPIQLLGVGTDAPTKTVKDANGRSRLVIDEDADAAQSDAVMESDPDTDEEDPSSTRARLPGQPNTAKGSRPARKLLRFPKHTPDPRNPKAHLFLDGRVVGGEHIMEFVDGSYKGVDWVDNMAENPSFDPAAMNDGKNRSHARNVHVKHKFDALGTALEKATPDAGNPPPGRPPPGWNDDVVAARDAELSKRILDGEHDVAEELTKLREDRARVERSRRWAPVSLCLGQMDMAFVRKAMGTGANLVDQILRERAIGDAA</sequence>
<feature type="region of interest" description="Disordered" evidence="1">
    <location>
        <begin position="240"/>
        <end position="262"/>
    </location>
</feature>
<dbReference type="Proteomes" id="UP001521785">
    <property type="component" value="Unassembled WGS sequence"/>
</dbReference>
<evidence type="ECO:0000313" key="2">
    <source>
        <dbReference type="EMBL" id="KAL1591307.1"/>
    </source>
</evidence>
<feature type="compositionally biased region" description="Acidic residues" evidence="1">
    <location>
        <begin position="334"/>
        <end position="345"/>
    </location>
</feature>
<feature type="compositionally biased region" description="Polar residues" evidence="1">
    <location>
        <begin position="1"/>
        <end position="17"/>
    </location>
</feature>
<feature type="compositionally biased region" description="Basic residues" evidence="1">
    <location>
        <begin position="363"/>
        <end position="373"/>
    </location>
</feature>
<evidence type="ECO:0000256" key="1">
    <source>
        <dbReference type="SAM" id="MobiDB-lite"/>
    </source>
</evidence>
<dbReference type="EMBL" id="JAKJXO020000066">
    <property type="protein sequence ID" value="KAL1591307.1"/>
    <property type="molecule type" value="Genomic_DNA"/>
</dbReference>
<feature type="compositionally biased region" description="Basic and acidic residues" evidence="1">
    <location>
        <begin position="309"/>
        <end position="321"/>
    </location>
</feature>
<proteinExistence type="predicted"/>
<keyword evidence="3" id="KW-1185">Reference proteome</keyword>
<feature type="region of interest" description="Disordered" evidence="1">
    <location>
        <begin position="1"/>
        <end position="22"/>
    </location>
</feature>